<protein>
    <submittedName>
        <fullName evidence="1">Uncharacterized protein</fullName>
    </submittedName>
</protein>
<dbReference type="AlphaFoldDB" id="A0ABD1UWC5"/>
<evidence type="ECO:0000313" key="2">
    <source>
        <dbReference type="Proteomes" id="UP001604277"/>
    </source>
</evidence>
<keyword evidence="2" id="KW-1185">Reference proteome</keyword>
<name>A0ABD1UWC5_9LAMI</name>
<comment type="caution">
    <text evidence="1">The sequence shown here is derived from an EMBL/GenBank/DDBJ whole genome shotgun (WGS) entry which is preliminary data.</text>
</comment>
<dbReference type="EMBL" id="JBFOLJ010000006">
    <property type="protein sequence ID" value="KAL2528708.1"/>
    <property type="molecule type" value="Genomic_DNA"/>
</dbReference>
<proteinExistence type="predicted"/>
<gene>
    <name evidence="1" type="ORF">Fot_21309</name>
</gene>
<organism evidence="1 2">
    <name type="scientific">Forsythia ovata</name>
    <dbReference type="NCBI Taxonomy" id="205694"/>
    <lineage>
        <taxon>Eukaryota</taxon>
        <taxon>Viridiplantae</taxon>
        <taxon>Streptophyta</taxon>
        <taxon>Embryophyta</taxon>
        <taxon>Tracheophyta</taxon>
        <taxon>Spermatophyta</taxon>
        <taxon>Magnoliopsida</taxon>
        <taxon>eudicotyledons</taxon>
        <taxon>Gunneridae</taxon>
        <taxon>Pentapetalae</taxon>
        <taxon>asterids</taxon>
        <taxon>lamiids</taxon>
        <taxon>Lamiales</taxon>
        <taxon>Oleaceae</taxon>
        <taxon>Forsythieae</taxon>
        <taxon>Forsythia</taxon>
    </lineage>
</organism>
<dbReference type="Proteomes" id="UP001604277">
    <property type="component" value="Unassembled WGS sequence"/>
</dbReference>
<reference evidence="2" key="1">
    <citation type="submission" date="2024-07" db="EMBL/GenBank/DDBJ databases">
        <title>Two chromosome-level genome assemblies of Korean endemic species Abeliophyllum distichum and Forsythia ovata (Oleaceae).</title>
        <authorList>
            <person name="Jang H."/>
        </authorList>
    </citation>
    <scope>NUCLEOTIDE SEQUENCE [LARGE SCALE GENOMIC DNA]</scope>
</reference>
<evidence type="ECO:0000313" key="1">
    <source>
        <dbReference type="EMBL" id="KAL2528708.1"/>
    </source>
</evidence>
<accession>A0ABD1UWC5</accession>
<sequence>MAEMVSLTRDDWETKIATKISFLVAWPLQGRCMHATTWRDRAHCSLRLDHRMLAAIQPRAGTQQAAFTKVAAAAACKSAGSRLAVVTLVDVMTLHVGGDSGEGYGSTGREYGWWSYGGCGGGFRYDWGR</sequence>